<evidence type="ECO:0000313" key="1">
    <source>
        <dbReference type="EMBL" id="KAJ2861060.1"/>
    </source>
</evidence>
<proteinExistence type="predicted"/>
<dbReference type="AlphaFoldDB" id="A0A9W8M3F1"/>
<accession>A0A9W8M3F1</accession>
<dbReference type="Proteomes" id="UP001140074">
    <property type="component" value="Unassembled WGS sequence"/>
</dbReference>
<reference evidence="1" key="1">
    <citation type="submission" date="2022-07" db="EMBL/GenBank/DDBJ databases">
        <title>Phylogenomic reconstructions and comparative analyses of Kickxellomycotina fungi.</title>
        <authorList>
            <person name="Reynolds N.K."/>
            <person name="Stajich J.E."/>
            <person name="Barry K."/>
            <person name="Grigoriev I.V."/>
            <person name="Crous P."/>
            <person name="Smith M.E."/>
        </authorList>
    </citation>
    <scope>NUCLEOTIDE SEQUENCE</scope>
    <source>
        <strain evidence="1">RSA 476</strain>
    </source>
</reference>
<name>A0A9W8M3F1_9FUNG</name>
<dbReference type="EMBL" id="JANBUY010000249">
    <property type="protein sequence ID" value="KAJ2861060.1"/>
    <property type="molecule type" value="Genomic_DNA"/>
</dbReference>
<organism evidence="1 2">
    <name type="scientific">Coemansia aciculifera</name>
    <dbReference type="NCBI Taxonomy" id="417176"/>
    <lineage>
        <taxon>Eukaryota</taxon>
        <taxon>Fungi</taxon>
        <taxon>Fungi incertae sedis</taxon>
        <taxon>Zoopagomycota</taxon>
        <taxon>Kickxellomycotina</taxon>
        <taxon>Kickxellomycetes</taxon>
        <taxon>Kickxellales</taxon>
        <taxon>Kickxellaceae</taxon>
        <taxon>Coemansia</taxon>
    </lineage>
</organism>
<protein>
    <submittedName>
        <fullName evidence="1">Uncharacterized protein</fullName>
    </submittedName>
</protein>
<evidence type="ECO:0000313" key="2">
    <source>
        <dbReference type="Proteomes" id="UP001140074"/>
    </source>
</evidence>
<keyword evidence="2" id="KW-1185">Reference proteome</keyword>
<comment type="caution">
    <text evidence="1">The sequence shown here is derived from an EMBL/GenBank/DDBJ whole genome shotgun (WGS) entry which is preliminary data.</text>
</comment>
<gene>
    <name evidence="1" type="ORF">GGH94_005144</name>
</gene>
<sequence length="320" mass="36054">MVLAAVGDGPLEKVLASELTKEHKVALRLMYPLDDFHRDGFVVENMQWEIVYEGIPNYLENQKDWDWDWVLALARVIGFLNTDGWISENQAQSEGSSNYYRSTAYIGTLYDVCRFKEDLFTVCGEWGGFREHKSSNSLIYRISLPVSLATAIAQMDGQTTGRRMAKSVMAAYSAQHGFSIGRGSSIPHIPVRFSNFAPFTTVDTNTDDTEPRYFNWNTVFVQSAMFEYAGAMREKLQEMVEMFARCGITGLSVKGEAGDARVFGGDKEISSQFWIHQDKPLPSLTVDISRFGQKHSVHMALIGKQPAPNSRRLPRSHIVV</sequence>